<dbReference type="GO" id="GO:0005506">
    <property type="term" value="F:iron ion binding"/>
    <property type="evidence" value="ECO:0007669"/>
    <property type="project" value="InterPro"/>
</dbReference>
<keyword evidence="3 6" id="KW-0479">Metal-binding</keyword>
<dbReference type="GO" id="GO:0020037">
    <property type="term" value="F:heme binding"/>
    <property type="evidence" value="ECO:0007669"/>
    <property type="project" value="InterPro"/>
</dbReference>
<evidence type="ECO:0000256" key="6">
    <source>
        <dbReference type="PROSITE-ProRule" id="PRU00433"/>
    </source>
</evidence>
<evidence type="ECO:0000259" key="8">
    <source>
        <dbReference type="PROSITE" id="PS51007"/>
    </source>
</evidence>
<evidence type="ECO:0000256" key="2">
    <source>
        <dbReference type="ARBA" id="ARBA00022617"/>
    </source>
</evidence>
<accession>A0A7W8E6N5</accession>
<feature type="region of interest" description="Disordered" evidence="7">
    <location>
        <begin position="31"/>
        <end position="52"/>
    </location>
</feature>
<dbReference type="InterPro" id="IPR009056">
    <property type="entry name" value="Cyt_c-like_dom"/>
</dbReference>
<keyword evidence="5 6" id="KW-0408">Iron</keyword>
<keyword evidence="1" id="KW-0813">Transport</keyword>
<dbReference type="GO" id="GO:0009055">
    <property type="term" value="F:electron transfer activity"/>
    <property type="evidence" value="ECO:0007669"/>
    <property type="project" value="InterPro"/>
</dbReference>
<reference evidence="9 10" key="1">
    <citation type="submission" date="2020-08" db="EMBL/GenBank/DDBJ databases">
        <title>Genomic Encyclopedia of Type Strains, Phase IV (KMG-V): Genome sequencing to study the core and pangenomes of soil and plant-associated prokaryotes.</title>
        <authorList>
            <person name="Whitman W."/>
        </authorList>
    </citation>
    <scope>NUCLEOTIDE SEQUENCE [LARGE SCALE GENOMIC DNA]</scope>
    <source>
        <strain evidence="9 10">M8UP14</strain>
    </source>
</reference>
<keyword evidence="2 6" id="KW-0349">Heme</keyword>
<dbReference type="InterPro" id="IPR008168">
    <property type="entry name" value="Cyt_C_IC"/>
</dbReference>
<gene>
    <name evidence="9" type="ORF">HDF16_004161</name>
</gene>
<evidence type="ECO:0000256" key="1">
    <source>
        <dbReference type="ARBA" id="ARBA00022448"/>
    </source>
</evidence>
<dbReference type="InterPro" id="IPR036909">
    <property type="entry name" value="Cyt_c-like_dom_sf"/>
</dbReference>
<evidence type="ECO:0000313" key="9">
    <source>
        <dbReference type="EMBL" id="MBB5059435.1"/>
    </source>
</evidence>
<dbReference type="SUPFAM" id="SSF46626">
    <property type="entry name" value="Cytochrome c"/>
    <property type="match status" value="1"/>
</dbReference>
<dbReference type="EMBL" id="JACHIP010000006">
    <property type="protein sequence ID" value="MBB5059435.1"/>
    <property type="molecule type" value="Genomic_DNA"/>
</dbReference>
<dbReference type="PROSITE" id="PS51007">
    <property type="entry name" value="CYTC"/>
    <property type="match status" value="1"/>
</dbReference>
<protein>
    <recommendedName>
        <fullName evidence="8">Cytochrome c domain-containing protein</fullName>
    </recommendedName>
</protein>
<comment type="caution">
    <text evidence="9">The sequence shown here is derived from an EMBL/GenBank/DDBJ whole genome shotgun (WGS) entry which is preliminary data.</text>
</comment>
<keyword evidence="4" id="KW-0249">Electron transport</keyword>
<proteinExistence type="predicted"/>
<evidence type="ECO:0000256" key="4">
    <source>
        <dbReference type="ARBA" id="ARBA00022982"/>
    </source>
</evidence>
<evidence type="ECO:0000256" key="7">
    <source>
        <dbReference type="SAM" id="MobiDB-lite"/>
    </source>
</evidence>
<evidence type="ECO:0000256" key="5">
    <source>
        <dbReference type="ARBA" id="ARBA00023004"/>
    </source>
</evidence>
<dbReference type="PRINTS" id="PR00605">
    <property type="entry name" value="CYTCHROMECIC"/>
</dbReference>
<keyword evidence="10" id="KW-1185">Reference proteome</keyword>
<organism evidence="9 10">
    <name type="scientific">Granulicella aggregans</name>
    <dbReference type="NCBI Taxonomy" id="474949"/>
    <lineage>
        <taxon>Bacteria</taxon>
        <taxon>Pseudomonadati</taxon>
        <taxon>Acidobacteriota</taxon>
        <taxon>Terriglobia</taxon>
        <taxon>Terriglobales</taxon>
        <taxon>Acidobacteriaceae</taxon>
        <taxon>Granulicella</taxon>
    </lineage>
</organism>
<dbReference type="Proteomes" id="UP000540989">
    <property type="component" value="Unassembled WGS sequence"/>
</dbReference>
<name>A0A7W8E6N5_9BACT</name>
<evidence type="ECO:0000313" key="10">
    <source>
        <dbReference type="Proteomes" id="UP000540989"/>
    </source>
</evidence>
<dbReference type="Pfam" id="PF00034">
    <property type="entry name" value="Cytochrom_C"/>
    <property type="match status" value="1"/>
</dbReference>
<dbReference type="AlphaFoldDB" id="A0A7W8E6N5"/>
<evidence type="ECO:0000256" key="3">
    <source>
        <dbReference type="ARBA" id="ARBA00022723"/>
    </source>
</evidence>
<feature type="domain" description="Cytochrome c" evidence="8">
    <location>
        <begin position="6"/>
        <end position="100"/>
    </location>
</feature>
<sequence length="351" mass="38558">MSPAHPNLKNGKTVWNNGCIACHGADGKGAPESSTVFTRPDTWPDMSRCDQTTPEPDSAYKAVILHGGRGLGFSQIMPAFGDLLTDEQVDDVIAYLRTFCKNDKHFPLGVLNLPRAIVTEKAFPEDELVISTAANVSGPGSWTTDVIHEQTFAGKNQLEVDVPVNYARINGDWTSGVGDITIGMKREIFSSERAGSILSLQGGILLPTGDSHRGFGAGTTQFEPFAAYDQLITNRTFAQFELGADLPVDSSISPRSLFFRSAFGGSFAPDHGLGRLYSPMIEFVAKRDYMTGASTQWDVLPEMQVTVSRRQHIRAAAGYRKPFTDVSGRAPQVEFYVLWDWAEGHFWDGWR</sequence>
<dbReference type="Gene3D" id="1.10.760.10">
    <property type="entry name" value="Cytochrome c-like domain"/>
    <property type="match status" value="1"/>
</dbReference>